<feature type="compositionally biased region" description="Polar residues" evidence="1">
    <location>
        <begin position="512"/>
        <end position="541"/>
    </location>
</feature>
<accession>A0A6A6QMA6</accession>
<feature type="compositionally biased region" description="Gly residues" evidence="1">
    <location>
        <begin position="944"/>
        <end position="955"/>
    </location>
</feature>
<dbReference type="EMBL" id="MU004194">
    <property type="protein sequence ID" value="KAF2492047.1"/>
    <property type="molecule type" value="Genomic_DNA"/>
</dbReference>
<feature type="compositionally biased region" description="Polar residues" evidence="1">
    <location>
        <begin position="384"/>
        <end position="394"/>
    </location>
</feature>
<dbReference type="AlphaFoldDB" id="A0A6A6QMA6"/>
<evidence type="ECO:0000313" key="3">
    <source>
        <dbReference type="EMBL" id="KAF2492047.1"/>
    </source>
</evidence>
<dbReference type="OrthoDB" id="1932706at2759"/>
<feature type="region of interest" description="Disordered" evidence="1">
    <location>
        <begin position="557"/>
        <end position="584"/>
    </location>
</feature>
<protein>
    <recommendedName>
        <fullName evidence="2">Spt20-like SEP domain-containing protein</fullName>
    </recommendedName>
</protein>
<feature type="compositionally biased region" description="Low complexity" evidence="1">
    <location>
        <begin position="457"/>
        <end position="511"/>
    </location>
</feature>
<proteinExistence type="predicted"/>
<feature type="compositionally biased region" description="Polar residues" evidence="1">
    <location>
        <begin position="741"/>
        <end position="755"/>
    </location>
</feature>
<feature type="compositionally biased region" description="Low complexity" evidence="1">
    <location>
        <begin position="956"/>
        <end position="983"/>
    </location>
</feature>
<feature type="compositionally biased region" description="Pro residues" evidence="1">
    <location>
        <begin position="273"/>
        <end position="287"/>
    </location>
</feature>
<feature type="compositionally biased region" description="Gly residues" evidence="1">
    <location>
        <begin position="894"/>
        <end position="906"/>
    </location>
</feature>
<feature type="region of interest" description="Disordered" evidence="1">
    <location>
        <begin position="443"/>
        <end position="541"/>
    </location>
</feature>
<dbReference type="InterPro" id="IPR046468">
    <property type="entry name" value="Spt20-like_SEP"/>
</dbReference>
<feature type="region of interest" description="Disordered" evidence="1">
    <location>
        <begin position="260"/>
        <end position="294"/>
    </location>
</feature>
<evidence type="ECO:0000256" key="1">
    <source>
        <dbReference type="SAM" id="MobiDB-lite"/>
    </source>
</evidence>
<evidence type="ECO:0000313" key="4">
    <source>
        <dbReference type="Proteomes" id="UP000799750"/>
    </source>
</evidence>
<feature type="region of interest" description="Disordered" evidence="1">
    <location>
        <begin position="1"/>
        <end position="24"/>
    </location>
</feature>
<feature type="region of interest" description="Disordered" evidence="1">
    <location>
        <begin position="882"/>
        <end position="908"/>
    </location>
</feature>
<feature type="compositionally biased region" description="Polar residues" evidence="1">
    <location>
        <begin position="1"/>
        <end position="14"/>
    </location>
</feature>
<dbReference type="Proteomes" id="UP000799750">
    <property type="component" value="Unassembled WGS sequence"/>
</dbReference>
<name>A0A6A6QMA6_9PEZI</name>
<organism evidence="3 4">
    <name type="scientific">Lophium mytilinum</name>
    <dbReference type="NCBI Taxonomy" id="390894"/>
    <lineage>
        <taxon>Eukaryota</taxon>
        <taxon>Fungi</taxon>
        <taxon>Dikarya</taxon>
        <taxon>Ascomycota</taxon>
        <taxon>Pezizomycotina</taxon>
        <taxon>Dothideomycetes</taxon>
        <taxon>Pleosporomycetidae</taxon>
        <taxon>Mytilinidiales</taxon>
        <taxon>Mytilinidiaceae</taxon>
        <taxon>Lophium</taxon>
    </lineage>
</organism>
<feature type="compositionally biased region" description="Low complexity" evidence="1">
    <location>
        <begin position="557"/>
        <end position="569"/>
    </location>
</feature>
<dbReference type="Pfam" id="PF12090">
    <property type="entry name" value="Spt20_SEP"/>
    <property type="match status" value="1"/>
</dbReference>
<reference evidence="3" key="1">
    <citation type="journal article" date="2020" name="Stud. Mycol.">
        <title>101 Dothideomycetes genomes: a test case for predicting lifestyles and emergence of pathogens.</title>
        <authorList>
            <person name="Haridas S."/>
            <person name="Albert R."/>
            <person name="Binder M."/>
            <person name="Bloem J."/>
            <person name="Labutti K."/>
            <person name="Salamov A."/>
            <person name="Andreopoulos B."/>
            <person name="Baker S."/>
            <person name="Barry K."/>
            <person name="Bills G."/>
            <person name="Bluhm B."/>
            <person name="Cannon C."/>
            <person name="Castanera R."/>
            <person name="Culley D."/>
            <person name="Daum C."/>
            <person name="Ezra D."/>
            <person name="Gonzalez J."/>
            <person name="Henrissat B."/>
            <person name="Kuo A."/>
            <person name="Liang C."/>
            <person name="Lipzen A."/>
            <person name="Lutzoni F."/>
            <person name="Magnuson J."/>
            <person name="Mondo S."/>
            <person name="Nolan M."/>
            <person name="Ohm R."/>
            <person name="Pangilinan J."/>
            <person name="Park H.-J."/>
            <person name="Ramirez L."/>
            <person name="Alfaro M."/>
            <person name="Sun H."/>
            <person name="Tritt A."/>
            <person name="Yoshinaga Y."/>
            <person name="Zwiers L.-H."/>
            <person name="Turgeon B."/>
            <person name="Goodwin S."/>
            <person name="Spatafora J."/>
            <person name="Crous P."/>
            <person name="Grigoriev I."/>
        </authorList>
    </citation>
    <scope>NUCLEOTIDE SEQUENCE</scope>
    <source>
        <strain evidence="3">CBS 269.34</strain>
    </source>
</reference>
<sequence length="992" mass="108469">MSSVITATRPSQALRQRRESQRPALARTNTAKANAMDQTTLVKDEPKPYVIDQPYILRKYNGCRPSMVIHLYKQNFRINDSQDPFSYTSPMKGLLEHVRKQTVPHDILEELYQYNVQFYDGCLIIEVHDHYSTAEVARPSSSTGPSGVQEKAFSIHNYNSFITPSPFVPYPEKTKPAPSRQDGQTKAHLGTGTEAAAGEAEIDKENMPAPGQPASATQKQPTKGTVSTIVLFPTPLSHDADIRMLANTALPDMQTYRRNQSLASRGGATPTMAHPPTPLTSVPPTPLLPSGRSPKRQKMVLDETNVHEFESELINATAPKLYLGLTASLEESCALIDKMTPAHYKCPPPAPKVRKRTTAELAADEAEAADMQRFMLAGDERKASTSGTATNADEGQSGMRGGNSFEPRFSRFKTLESIKMLQEDKQRRAKEVEAMKAQQKAQERVEAEAQKRQAEVNARQESQNQQNQAIMQQRREQMLQQQQEQQQAQQARLLQQQQQQEAHRAASQAQQMPNVQSAQFNQMAHQQPQHSSPVVRQQTPLASSPAMNAHNMASHAMASAPMAPTSSSHGAGSPPRPASAISHHPLPMARNMSQQHSGQGVSRNGTPQMVQGTPIMNAAMPARNMTPQPRVQGSPNAGMQGTPTMMHTPSGQAYTPEQMQLLQRRQQMARMNAQQQAQMAGMQGSPNPSADIQQMALMRAQQQIQQQGGVPAGQDPQMYRQNLAQRMLIQLQERNRAMAASSPQNGAQMRPTASQPGGVLIPGLPPNVTSLDSATLRQEYARRKRGIQEQYGQQVPQNVVSQMRQLESIIRNAEMREGQAGIGGVGGGNPGGQPGMNAQAMHAMGINVPGGANASQQQMQQAMMLRRQQMQQQQHLIRMQNAQNAQHTQQLGQQQGGGQMNMGGMGNNMNAMINGGNMSGGMGGMQGMGQMNMGQMGGMQGMQGMGMGAAGGGGMSMQQMQQIRMQQAMARQQQQQQRPQQPGQDGGMEWNG</sequence>
<feature type="region of interest" description="Disordered" evidence="1">
    <location>
        <begin position="739"/>
        <end position="766"/>
    </location>
</feature>
<feature type="compositionally biased region" description="Basic and acidic residues" evidence="1">
    <location>
        <begin position="443"/>
        <end position="454"/>
    </location>
</feature>
<gene>
    <name evidence="3" type="ORF">BU16DRAFT_620473</name>
</gene>
<evidence type="ECO:0000259" key="2">
    <source>
        <dbReference type="Pfam" id="PF12090"/>
    </source>
</evidence>
<keyword evidence="4" id="KW-1185">Reference proteome</keyword>
<feature type="region of interest" description="Disordered" evidence="1">
    <location>
        <begin position="379"/>
        <end position="409"/>
    </location>
</feature>
<feature type="domain" description="Spt20-like SEP" evidence="2">
    <location>
        <begin position="63"/>
        <end position="332"/>
    </location>
</feature>
<feature type="region of interest" description="Disordered" evidence="1">
    <location>
        <begin position="944"/>
        <end position="992"/>
    </location>
</feature>
<feature type="region of interest" description="Disordered" evidence="1">
    <location>
        <begin position="166"/>
        <end position="187"/>
    </location>
</feature>